<feature type="compositionally biased region" description="Basic and acidic residues" evidence="4">
    <location>
        <begin position="17"/>
        <end position="27"/>
    </location>
</feature>
<keyword evidence="6" id="KW-1185">Reference proteome</keyword>
<evidence type="ECO:0000256" key="1">
    <source>
        <dbReference type="ARBA" id="ARBA00004685"/>
    </source>
</evidence>
<evidence type="ECO:0000313" key="6">
    <source>
        <dbReference type="Proteomes" id="UP001320420"/>
    </source>
</evidence>
<evidence type="ECO:0000256" key="2">
    <source>
        <dbReference type="ARBA" id="ARBA00023002"/>
    </source>
</evidence>
<dbReference type="Pfam" id="PF11807">
    <property type="entry name" value="UstYa"/>
    <property type="match status" value="1"/>
</dbReference>
<proteinExistence type="inferred from homology"/>
<organism evidence="5 6">
    <name type="scientific">Diatrype stigma</name>
    <dbReference type="NCBI Taxonomy" id="117547"/>
    <lineage>
        <taxon>Eukaryota</taxon>
        <taxon>Fungi</taxon>
        <taxon>Dikarya</taxon>
        <taxon>Ascomycota</taxon>
        <taxon>Pezizomycotina</taxon>
        <taxon>Sordariomycetes</taxon>
        <taxon>Xylariomycetidae</taxon>
        <taxon>Xylariales</taxon>
        <taxon>Diatrypaceae</taxon>
        <taxon>Diatrype</taxon>
    </lineage>
</organism>
<dbReference type="PANTHER" id="PTHR33365:SF11">
    <property type="entry name" value="TAT PATHWAY SIGNAL SEQUENCE"/>
    <property type="match status" value="1"/>
</dbReference>
<evidence type="ECO:0000256" key="4">
    <source>
        <dbReference type="SAM" id="MobiDB-lite"/>
    </source>
</evidence>
<dbReference type="AlphaFoldDB" id="A0AAN9URA6"/>
<dbReference type="GO" id="GO:0043386">
    <property type="term" value="P:mycotoxin biosynthetic process"/>
    <property type="evidence" value="ECO:0007669"/>
    <property type="project" value="InterPro"/>
</dbReference>
<comment type="caution">
    <text evidence="5">The sequence shown here is derived from an EMBL/GenBank/DDBJ whole genome shotgun (WGS) entry which is preliminary data.</text>
</comment>
<dbReference type="EMBL" id="JAKJXP020000045">
    <property type="protein sequence ID" value="KAK7751786.1"/>
    <property type="molecule type" value="Genomic_DNA"/>
</dbReference>
<evidence type="ECO:0008006" key="7">
    <source>
        <dbReference type="Google" id="ProtNLM"/>
    </source>
</evidence>
<dbReference type="InterPro" id="IPR021765">
    <property type="entry name" value="UstYa-like"/>
</dbReference>
<comment type="similarity">
    <text evidence="3">Belongs to the ustYa family.</text>
</comment>
<evidence type="ECO:0000313" key="5">
    <source>
        <dbReference type="EMBL" id="KAK7751786.1"/>
    </source>
</evidence>
<accession>A0AAN9URA6</accession>
<feature type="region of interest" description="Disordered" evidence="4">
    <location>
        <begin position="1"/>
        <end position="32"/>
    </location>
</feature>
<sequence>MNNDHRSNPYASPYESVKIEDHDHDDSSTDVDETIDLNEKDYVEPSRDSWLASWLATLKEYGWGFHQHGKDHYFEGAGDLTGFAPEFSQQIVKFTPDPGFVPENTSEFFTEETRNKWLGIVPRGLGYLEIKNPEDYDNLPERLGEFPKKFVVTSSVTHQLHCLYAIAEAYSALSSNTSRVPEETPWHLTHCFDYLRQSVMCCGDVALEGQQTTFPEGFDGSDGWDSKHICKDYSQVYHHLDSNRANNKLWI</sequence>
<keyword evidence="2" id="KW-0560">Oxidoreductase</keyword>
<protein>
    <recommendedName>
        <fullName evidence="7">Oxidase ustYa</fullName>
    </recommendedName>
</protein>
<dbReference type="Proteomes" id="UP001320420">
    <property type="component" value="Unassembled WGS sequence"/>
</dbReference>
<reference evidence="5 6" key="1">
    <citation type="submission" date="2024-02" db="EMBL/GenBank/DDBJ databases">
        <title>De novo assembly and annotation of 12 fungi associated with fruit tree decline syndrome in Ontario, Canada.</title>
        <authorList>
            <person name="Sulman M."/>
            <person name="Ellouze W."/>
            <person name="Ilyukhin E."/>
        </authorList>
    </citation>
    <scope>NUCLEOTIDE SEQUENCE [LARGE SCALE GENOMIC DNA]</scope>
    <source>
        <strain evidence="5 6">M11/M66-122</strain>
    </source>
</reference>
<name>A0AAN9URA6_9PEZI</name>
<gene>
    <name evidence="5" type="ORF">SLS62_006272</name>
</gene>
<evidence type="ECO:0000256" key="3">
    <source>
        <dbReference type="ARBA" id="ARBA00035112"/>
    </source>
</evidence>
<dbReference type="PANTHER" id="PTHR33365">
    <property type="entry name" value="YALI0B05434P"/>
    <property type="match status" value="1"/>
</dbReference>
<comment type="pathway">
    <text evidence="1">Mycotoxin biosynthesis.</text>
</comment>
<dbReference type="GO" id="GO:0016491">
    <property type="term" value="F:oxidoreductase activity"/>
    <property type="evidence" value="ECO:0007669"/>
    <property type="project" value="UniProtKB-KW"/>
</dbReference>